<keyword evidence="7 8" id="KW-0009">Actin-binding</keyword>
<dbReference type="PANTHER" id="PTHR13140:SF857">
    <property type="entry name" value="MYOSIN-11"/>
    <property type="match status" value="1"/>
</dbReference>
<dbReference type="GO" id="GO:0051015">
    <property type="term" value="F:actin filament binding"/>
    <property type="evidence" value="ECO:0007669"/>
    <property type="project" value="TreeGrafter"/>
</dbReference>
<evidence type="ECO:0000256" key="2">
    <source>
        <dbReference type="ARBA" id="ARBA00022741"/>
    </source>
</evidence>
<feature type="compositionally biased region" description="Low complexity" evidence="10">
    <location>
        <begin position="1040"/>
        <end position="1073"/>
    </location>
</feature>
<reference evidence="13" key="1">
    <citation type="submission" date="2022-11" db="UniProtKB">
        <authorList>
            <consortium name="WormBaseParasite"/>
        </authorList>
    </citation>
    <scope>IDENTIFICATION</scope>
</reference>
<keyword evidence="3" id="KW-0067">ATP-binding</keyword>
<evidence type="ECO:0000256" key="8">
    <source>
        <dbReference type="PROSITE-ProRule" id="PRU00782"/>
    </source>
</evidence>
<dbReference type="GO" id="GO:0007015">
    <property type="term" value="P:actin filament organization"/>
    <property type="evidence" value="ECO:0007669"/>
    <property type="project" value="TreeGrafter"/>
</dbReference>
<name>A0A914CD44_9BILA</name>
<dbReference type="Gene3D" id="1.20.5.4820">
    <property type="match status" value="1"/>
</dbReference>
<dbReference type="Gene3D" id="1.20.120.720">
    <property type="entry name" value="Myosin VI head, motor domain, U50 subdomain"/>
    <property type="match status" value="1"/>
</dbReference>
<evidence type="ECO:0000256" key="7">
    <source>
        <dbReference type="ARBA" id="ARBA00023203"/>
    </source>
</evidence>
<dbReference type="PANTHER" id="PTHR13140">
    <property type="entry name" value="MYOSIN"/>
    <property type="match status" value="1"/>
</dbReference>
<evidence type="ECO:0000256" key="9">
    <source>
        <dbReference type="SAM" id="Coils"/>
    </source>
</evidence>
<dbReference type="PRINTS" id="PR00193">
    <property type="entry name" value="MYOSINHEAVY"/>
</dbReference>
<comment type="caution">
    <text evidence="8">Lacks conserved residue(s) required for the propagation of feature annotation.</text>
</comment>
<dbReference type="FunFam" id="1.10.10.820:FF:000001">
    <property type="entry name" value="Myosin heavy chain"/>
    <property type="match status" value="1"/>
</dbReference>
<accession>A0A914CD44</accession>
<evidence type="ECO:0000259" key="11">
    <source>
        <dbReference type="PROSITE" id="PS51456"/>
    </source>
</evidence>
<evidence type="ECO:0000313" key="13">
    <source>
        <dbReference type="WBParaSite" id="ACRNAN_Path_909.g3492.t1"/>
    </source>
</evidence>
<feature type="region of interest" description="Disordered" evidence="10">
    <location>
        <begin position="1017"/>
        <end position="1102"/>
    </location>
</feature>
<dbReference type="Gene3D" id="3.40.850.10">
    <property type="entry name" value="Kinesin motor domain"/>
    <property type="match status" value="1"/>
</dbReference>
<keyword evidence="6" id="KW-0505">Motor protein</keyword>
<keyword evidence="5 8" id="KW-0518">Myosin</keyword>
<feature type="coiled-coil region" evidence="9">
    <location>
        <begin position="740"/>
        <end position="886"/>
    </location>
</feature>
<evidence type="ECO:0000256" key="10">
    <source>
        <dbReference type="SAM" id="MobiDB-lite"/>
    </source>
</evidence>
<organism evidence="12 13">
    <name type="scientific">Acrobeloides nanus</name>
    <dbReference type="NCBI Taxonomy" id="290746"/>
    <lineage>
        <taxon>Eukaryota</taxon>
        <taxon>Metazoa</taxon>
        <taxon>Ecdysozoa</taxon>
        <taxon>Nematoda</taxon>
        <taxon>Chromadorea</taxon>
        <taxon>Rhabditida</taxon>
        <taxon>Tylenchina</taxon>
        <taxon>Cephalobomorpha</taxon>
        <taxon>Cephaloboidea</taxon>
        <taxon>Cephalobidae</taxon>
        <taxon>Acrobeloides</taxon>
    </lineage>
</organism>
<dbReference type="Pfam" id="PF00063">
    <property type="entry name" value="Myosin_head"/>
    <property type="match status" value="1"/>
</dbReference>
<dbReference type="Gene3D" id="1.10.10.820">
    <property type="match status" value="1"/>
</dbReference>
<dbReference type="SMART" id="SM00242">
    <property type="entry name" value="MYSc"/>
    <property type="match status" value="1"/>
</dbReference>
<evidence type="ECO:0000256" key="1">
    <source>
        <dbReference type="ARBA" id="ARBA00008314"/>
    </source>
</evidence>
<feature type="compositionally biased region" description="Polar residues" evidence="10">
    <location>
        <begin position="1083"/>
        <end position="1098"/>
    </location>
</feature>
<dbReference type="GO" id="GO:0005737">
    <property type="term" value="C:cytoplasm"/>
    <property type="evidence" value="ECO:0007669"/>
    <property type="project" value="TreeGrafter"/>
</dbReference>
<feature type="coiled-coil region" evidence="9">
    <location>
        <begin position="1128"/>
        <end position="1204"/>
    </location>
</feature>
<dbReference type="Gene3D" id="1.20.58.530">
    <property type="match status" value="1"/>
</dbReference>
<evidence type="ECO:0000256" key="3">
    <source>
        <dbReference type="ARBA" id="ARBA00022840"/>
    </source>
</evidence>
<dbReference type="PROSITE" id="PS51456">
    <property type="entry name" value="MYOSIN_MOTOR"/>
    <property type="match status" value="1"/>
</dbReference>
<evidence type="ECO:0000256" key="4">
    <source>
        <dbReference type="ARBA" id="ARBA00023054"/>
    </source>
</evidence>
<dbReference type="Gene3D" id="1.10.287.1490">
    <property type="match status" value="1"/>
</dbReference>
<dbReference type="WBParaSite" id="ACRNAN_Path_909.g3492.t1">
    <property type="protein sequence ID" value="ACRNAN_Path_909.g3492.t1"/>
    <property type="gene ID" value="ACRNAN_Path_909.g3492"/>
</dbReference>
<feature type="compositionally biased region" description="Basic and acidic residues" evidence="10">
    <location>
        <begin position="1017"/>
        <end position="1030"/>
    </location>
</feature>
<dbReference type="SUPFAM" id="SSF90257">
    <property type="entry name" value="Myosin rod fragments"/>
    <property type="match status" value="1"/>
</dbReference>
<dbReference type="Proteomes" id="UP000887540">
    <property type="component" value="Unplaced"/>
</dbReference>
<feature type="region of interest" description="Actin-binding" evidence="8">
    <location>
        <begin position="527"/>
        <end position="549"/>
    </location>
</feature>
<dbReference type="InterPro" id="IPR001609">
    <property type="entry name" value="Myosin_head_motor_dom-like"/>
</dbReference>
<keyword evidence="2" id="KW-0547">Nucleotide-binding</keyword>
<keyword evidence="12" id="KW-1185">Reference proteome</keyword>
<dbReference type="GO" id="GO:0000146">
    <property type="term" value="F:microfilament motor activity"/>
    <property type="evidence" value="ECO:0007669"/>
    <property type="project" value="TreeGrafter"/>
</dbReference>
<dbReference type="InterPro" id="IPR027417">
    <property type="entry name" value="P-loop_NTPase"/>
</dbReference>
<evidence type="ECO:0000313" key="12">
    <source>
        <dbReference type="Proteomes" id="UP000887540"/>
    </source>
</evidence>
<dbReference type="GO" id="GO:0016020">
    <property type="term" value="C:membrane"/>
    <property type="evidence" value="ECO:0007669"/>
    <property type="project" value="TreeGrafter"/>
</dbReference>
<dbReference type="InterPro" id="IPR036961">
    <property type="entry name" value="Kinesin_motor_dom_sf"/>
</dbReference>
<comment type="similarity">
    <text evidence="1 8">Belongs to the TRAFAC class myosin-kinesin ATPase superfamily. Myosin family.</text>
</comment>
<dbReference type="GO" id="GO:0016459">
    <property type="term" value="C:myosin complex"/>
    <property type="evidence" value="ECO:0007669"/>
    <property type="project" value="UniProtKB-KW"/>
</dbReference>
<protein>
    <submittedName>
        <fullName evidence="13">Myosin motor domain-containing protein</fullName>
    </submittedName>
</protein>
<evidence type="ECO:0000256" key="6">
    <source>
        <dbReference type="ARBA" id="ARBA00023175"/>
    </source>
</evidence>
<dbReference type="GO" id="GO:0005524">
    <property type="term" value="F:ATP binding"/>
    <property type="evidence" value="ECO:0007669"/>
    <property type="project" value="UniProtKB-KW"/>
</dbReference>
<dbReference type="SUPFAM" id="SSF52540">
    <property type="entry name" value="P-loop containing nucleoside triphosphate hydrolases"/>
    <property type="match status" value="1"/>
</dbReference>
<proteinExistence type="inferred from homology"/>
<evidence type="ECO:0000256" key="5">
    <source>
        <dbReference type="ARBA" id="ARBA00023123"/>
    </source>
</evidence>
<keyword evidence="4 9" id="KW-0175">Coiled coil</keyword>
<feature type="domain" description="Myosin motor" evidence="11">
    <location>
        <begin position="1"/>
        <end position="648"/>
    </location>
</feature>
<feature type="coiled-coil region" evidence="9">
    <location>
        <begin position="1269"/>
        <end position="1359"/>
    </location>
</feature>
<sequence length="1370" mass="160516">MNNENSVNLMRLLEVSQKVISEEVDSLENRIWIPDSDLAFRLCNIVETRSDKIVVGFRDEQGFYEKVADEGNFSKTTKYNPNNVLDSALISCGIALEAFSNAKTIHNNNSSRVGKFIRIDFNQNGKIHSARIDCYLLEKSRVVSQNKGDRNFHIFYQLLSAAFPNLLRKTLGIEKKACDYRFLNQGAECHDHGIDDATFGQETDNALDRIGLSWQEKLWVYEVVAICMLIGEMRFGERAGMDLSYPESMIEINKVTHLLDVKSSKLVDALTQPSIKIGENVIRKNQNLKKTLFSVAALTKIIYERLFNWIVSKCNSALERENTTEESSPKTFIGVLDMAGFEIMNSNSFEQFCINYTNEKLQQFFNHFMFIREQTEYLDEGIEWSQVNYADDLQPTIEMIEKPMGLLSYLQEECIVPNGSDNSLLEKLVQNLTSTNVFSKSKQSTRNTSISHFTICHYAGQVSYNIDGWLEKNRDVVDQSILEVLGGCQHPLLKQIFPPIQLQDNARGSRRGTLSNATVSSIYKEQLLNLLQTLHSTSAHFIRCIVPNYERKPFQIKGPLVLHQLRCNGVLEGIRICRRGYPNRLTFDEFIQRYKLLAGQDMVLKSSRRETAALLFEKLGIGFERYQLGKNKVFCRAGLISELEAKRKVHIQKMIVGIQSWIRWYSEQKFTEEKYASWEANVIIQRNTKQYAILVNWDWYRLWRNVRQLIPMQRDKKHMVQLQKDNEELVHLCEDMRYKNQRLQAAEKVAKQELEKIQEERIEEKRHLDEIRQESKKNEDLLELMAKRFDEQHQKIMRLHNIQKDNEKALERMEEEKKNMQEQIDILKQKYRDEKVLRENMEEEYNDAIEKAADLQAEMDKMLDEMNKVQEKWKEAENRIEDWKEKSRMQGETISELQATIADFNDRIIHFDSQIHNERNIRRKCEDELDDLEEEIQHLKEDLEKSETKNEAMREQLRSKENAIKRLEKKFEDKTDEMDNCIAELKKIHKNSQTMLQDQLDEYKRKCLKLEGENKQQKVKLETRLERESSVESDYGFQTSSLGRRLSRQNSSNLLNTSTTSLSSSTRTLNSRSEYGSARSYELGSSTGYGLHKTTSNSRLHRTTKIMEVPSTISSGYGLSRSPSMSQIAENERKISQLERQLQQANTDCQLLKREIDVYKSSLQDTEREKDSLNRQMLRLNQELESSKKLLEKEEKNSQMLDQKWRSALKDVDVWKQKYEDSIIESKHELMGERKKNREKIEDLTHSYELKLGHLTSVEKCRDQMHSELMQTQQQLDQTIARLNQMEKMSRSQANVGETWESQYRVAMQEIESLRDENAALKMKIRRQQYKQIEILTQQSEIDERVSDLEIQVDKIQDRIQITNIPVEED</sequence>